<evidence type="ECO:0000256" key="3">
    <source>
        <dbReference type="ARBA" id="ARBA00022676"/>
    </source>
</evidence>
<dbReference type="OrthoDB" id="114108at2"/>
<feature type="compositionally biased region" description="Polar residues" evidence="6">
    <location>
        <begin position="54"/>
        <end position="64"/>
    </location>
</feature>
<evidence type="ECO:0000256" key="5">
    <source>
        <dbReference type="ARBA" id="ARBA00023136"/>
    </source>
</evidence>
<name>A0A4R5QJ54_9PROT</name>
<dbReference type="Pfam" id="PF00535">
    <property type="entry name" value="Glycos_transf_2"/>
    <property type="match status" value="1"/>
</dbReference>
<keyword evidence="4 8" id="KW-0808">Transferase</keyword>
<keyword evidence="2" id="KW-1003">Cell membrane</keyword>
<evidence type="ECO:0000313" key="8">
    <source>
        <dbReference type="EMBL" id="TDH62701.1"/>
    </source>
</evidence>
<evidence type="ECO:0000313" key="9">
    <source>
        <dbReference type="Proteomes" id="UP000295096"/>
    </source>
</evidence>
<sequence length="477" mass="50027">MSRSTAETSTAACSPRSTQSRKSWTKSSFMAFPPGRPGGAGFPWNGLGTHPASAATTRTGNGNAFRSFLPRPMHPSPHEPPPRVAPQGPRPPRLRAVIAIPARDEAARLPDCLSALARQQDSGGLAVLVLANNCRDDTAAVARALAPGLPFRLEVREATLDSSLSHAGGARRAAMEAAADLLAAEADPRRAVLLSTDADGRAEPGWLDANLAALAAGADAVAGAIAADPAEAALLPPALRRQEAQEAHYAALLDEMAALVDPDPHDPWPRHAAHSGASIALTLAAYRRVGGPPAVPVGEDRALFEALIRADMRVRHCPAARVVVSCRLDGRAAGGMADTLRRRLAEAGAAPLDASLEPALNALLRLRCRRALRRLRAGQPRLGDPVRLALALGMAPSTLAEIVRLPRFWSAWEGLQARALPLRHRRPLRASAVGVEIDRATALLGGLRGARALVSPRRLPEGRAAGPAGSDRRATAA</sequence>
<keyword evidence="3" id="KW-0328">Glycosyltransferase</keyword>
<evidence type="ECO:0000256" key="2">
    <source>
        <dbReference type="ARBA" id="ARBA00022475"/>
    </source>
</evidence>
<keyword evidence="9" id="KW-1185">Reference proteome</keyword>
<feature type="region of interest" description="Disordered" evidence="6">
    <location>
        <begin position="1"/>
        <end position="91"/>
    </location>
</feature>
<dbReference type="Gene3D" id="3.90.550.10">
    <property type="entry name" value="Spore Coat Polysaccharide Biosynthesis Protein SpsA, Chain A"/>
    <property type="match status" value="1"/>
</dbReference>
<dbReference type="GO" id="GO:0016757">
    <property type="term" value="F:glycosyltransferase activity"/>
    <property type="evidence" value="ECO:0007669"/>
    <property type="project" value="UniProtKB-KW"/>
</dbReference>
<comment type="caution">
    <text evidence="8">The sequence shown here is derived from an EMBL/GenBank/DDBJ whole genome shotgun (WGS) entry which is preliminary data.</text>
</comment>
<evidence type="ECO:0000256" key="4">
    <source>
        <dbReference type="ARBA" id="ARBA00022679"/>
    </source>
</evidence>
<evidence type="ECO:0000259" key="7">
    <source>
        <dbReference type="Pfam" id="PF00535"/>
    </source>
</evidence>
<dbReference type="PANTHER" id="PTHR43646">
    <property type="entry name" value="GLYCOSYLTRANSFERASE"/>
    <property type="match status" value="1"/>
</dbReference>
<dbReference type="InterPro" id="IPR001173">
    <property type="entry name" value="Glyco_trans_2-like"/>
</dbReference>
<comment type="subcellular location">
    <subcellularLocation>
        <location evidence="1">Cell membrane</location>
    </subcellularLocation>
</comment>
<dbReference type="Proteomes" id="UP000295096">
    <property type="component" value="Unassembled WGS sequence"/>
</dbReference>
<evidence type="ECO:0000256" key="1">
    <source>
        <dbReference type="ARBA" id="ARBA00004236"/>
    </source>
</evidence>
<keyword evidence="5" id="KW-0472">Membrane</keyword>
<feature type="region of interest" description="Disordered" evidence="6">
    <location>
        <begin position="458"/>
        <end position="477"/>
    </location>
</feature>
<dbReference type="EMBL" id="SMSJ01000009">
    <property type="protein sequence ID" value="TDH62701.1"/>
    <property type="molecule type" value="Genomic_DNA"/>
</dbReference>
<feature type="domain" description="Glycosyltransferase 2-like" evidence="7">
    <location>
        <begin position="98"/>
        <end position="240"/>
    </location>
</feature>
<feature type="compositionally biased region" description="Pro residues" evidence="6">
    <location>
        <begin position="82"/>
        <end position="91"/>
    </location>
</feature>
<dbReference type="InterPro" id="IPR029044">
    <property type="entry name" value="Nucleotide-diphossugar_trans"/>
</dbReference>
<evidence type="ECO:0000256" key="6">
    <source>
        <dbReference type="SAM" id="MobiDB-lite"/>
    </source>
</evidence>
<reference evidence="8 9" key="1">
    <citation type="journal article" date="2016" name="J. Microbiol.">
        <title>Dankookia rubra gen. nov., sp. nov., an alphaproteobacterium isolated from sediment of a shallow stream.</title>
        <authorList>
            <person name="Kim W.H."/>
            <person name="Kim D.H."/>
            <person name="Kang K."/>
            <person name="Ahn T.Y."/>
        </authorList>
    </citation>
    <scope>NUCLEOTIDE SEQUENCE [LARGE SCALE GENOMIC DNA]</scope>
    <source>
        <strain evidence="8 9">JCM30602</strain>
    </source>
</reference>
<dbReference type="GO" id="GO:0005886">
    <property type="term" value="C:plasma membrane"/>
    <property type="evidence" value="ECO:0007669"/>
    <property type="project" value="UniProtKB-SubCell"/>
</dbReference>
<organism evidence="8 9">
    <name type="scientific">Dankookia rubra</name>
    <dbReference type="NCBI Taxonomy" id="1442381"/>
    <lineage>
        <taxon>Bacteria</taxon>
        <taxon>Pseudomonadati</taxon>
        <taxon>Pseudomonadota</taxon>
        <taxon>Alphaproteobacteria</taxon>
        <taxon>Acetobacterales</taxon>
        <taxon>Roseomonadaceae</taxon>
        <taxon>Dankookia</taxon>
    </lineage>
</organism>
<protein>
    <submittedName>
        <fullName evidence="8">Glycosyltransferase</fullName>
    </submittedName>
</protein>
<dbReference type="SUPFAM" id="SSF53448">
    <property type="entry name" value="Nucleotide-diphospho-sugar transferases"/>
    <property type="match status" value="1"/>
</dbReference>
<proteinExistence type="predicted"/>
<feature type="compositionally biased region" description="Polar residues" evidence="6">
    <location>
        <begin position="1"/>
        <end position="28"/>
    </location>
</feature>
<gene>
    <name evidence="8" type="ORF">E2C06_09860</name>
</gene>
<dbReference type="PANTHER" id="PTHR43646:SF2">
    <property type="entry name" value="GLYCOSYLTRANSFERASE 2-LIKE DOMAIN-CONTAINING PROTEIN"/>
    <property type="match status" value="1"/>
</dbReference>
<dbReference type="AlphaFoldDB" id="A0A4R5QJ54"/>
<accession>A0A4R5QJ54</accession>